<dbReference type="InterPro" id="IPR036995">
    <property type="entry name" value="MPG_sf"/>
</dbReference>
<evidence type="ECO:0000256" key="4">
    <source>
        <dbReference type="ARBA" id="ARBA00023204"/>
    </source>
</evidence>
<dbReference type="PANTHER" id="PTHR10429:SF0">
    <property type="entry name" value="DNA-3-METHYLADENINE GLYCOSYLASE"/>
    <property type="match status" value="1"/>
</dbReference>
<evidence type="ECO:0000313" key="7">
    <source>
        <dbReference type="Proteomes" id="UP000221024"/>
    </source>
</evidence>
<name>A0A2H3NLI7_9BACT</name>
<keyword evidence="3 5" id="KW-0378">Hydrolase</keyword>
<dbReference type="EMBL" id="PDEP01000006">
    <property type="protein sequence ID" value="PEN07006.1"/>
    <property type="molecule type" value="Genomic_DNA"/>
</dbReference>
<dbReference type="NCBIfam" id="NF002003">
    <property type="entry name" value="PRK00802.1-3"/>
    <property type="match status" value="1"/>
</dbReference>
<dbReference type="InterPro" id="IPR011034">
    <property type="entry name" value="Formyl_transferase-like_C_sf"/>
</dbReference>
<dbReference type="Pfam" id="PF02245">
    <property type="entry name" value="Pur_DNA_glyco"/>
    <property type="match status" value="1"/>
</dbReference>
<dbReference type="AlphaFoldDB" id="A0A2H3NLI7"/>
<accession>A0A2H3NLI7</accession>
<dbReference type="FunFam" id="3.10.300.10:FF:000001">
    <property type="entry name" value="Putative 3-methyladenine DNA glycosylase"/>
    <property type="match status" value="1"/>
</dbReference>
<dbReference type="RefSeq" id="WP_098062034.1">
    <property type="nucleotide sequence ID" value="NZ_PDEP01000006.1"/>
</dbReference>
<evidence type="ECO:0000313" key="6">
    <source>
        <dbReference type="EMBL" id="PEN07006.1"/>
    </source>
</evidence>
<dbReference type="CDD" id="cd00540">
    <property type="entry name" value="AAG"/>
    <property type="match status" value="1"/>
</dbReference>
<dbReference type="GO" id="GO:0006284">
    <property type="term" value="P:base-excision repair"/>
    <property type="evidence" value="ECO:0007669"/>
    <property type="project" value="InterPro"/>
</dbReference>
<evidence type="ECO:0000256" key="5">
    <source>
        <dbReference type="HAMAP-Rule" id="MF_00527"/>
    </source>
</evidence>
<gene>
    <name evidence="6" type="ORF">CRI93_07650</name>
</gene>
<dbReference type="HAMAP" id="MF_00527">
    <property type="entry name" value="3MGH"/>
    <property type="match status" value="1"/>
</dbReference>
<organism evidence="6 7">
    <name type="scientific">Longimonas halophila</name>
    <dbReference type="NCBI Taxonomy" id="1469170"/>
    <lineage>
        <taxon>Bacteria</taxon>
        <taxon>Pseudomonadati</taxon>
        <taxon>Rhodothermota</taxon>
        <taxon>Rhodothermia</taxon>
        <taxon>Rhodothermales</taxon>
        <taxon>Salisaetaceae</taxon>
        <taxon>Longimonas</taxon>
    </lineage>
</organism>
<dbReference type="InterPro" id="IPR003180">
    <property type="entry name" value="MPG"/>
</dbReference>
<dbReference type="PANTHER" id="PTHR10429">
    <property type="entry name" value="DNA-3-METHYLADENINE GLYCOSYLASE"/>
    <property type="match status" value="1"/>
</dbReference>
<dbReference type="SUPFAM" id="SSF50486">
    <property type="entry name" value="FMT C-terminal domain-like"/>
    <property type="match status" value="1"/>
</dbReference>
<reference evidence="6 7" key="1">
    <citation type="submission" date="2017-10" db="EMBL/GenBank/DDBJ databases">
        <title>Draft genome of Longimonas halophila.</title>
        <authorList>
            <person name="Goh K.M."/>
            <person name="Shamsir M.S."/>
            <person name="Lim S.W."/>
        </authorList>
    </citation>
    <scope>NUCLEOTIDE SEQUENCE [LARGE SCALE GENOMIC DNA]</scope>
    <source>
        <strain evidence="6 7">KCTC 42399</strain>
    </source>
</reference>
<dbReference type="GO" id="GO:0003677">
    <property type="term" value="F:DNA binding"/>
    <property type="evidence" value="ECO:0007669"/>
    <property type="project" value="InterPro"/>
</dbReference>
<protein>
    <recommendedName>
        <fullName evidence="5">Putative 3-methyladenine DNA glycosylase</fullName>
        <ecNumber evidence="5">3.2.2.-</ecNumber>
    </recommendedName>
</protein>
<evidence type="ECO:0000256" key="2">
    <source>
        <dbReference type="ARBA" id="ARBA00022763"/>
    </source>
</evidence>
<keyword evidence="2 5" id="KW-0227">DNA damage</keyword>
<sequence length="204" mass="22460">MDPFPASFYARSALEVAPELLGHCVVHDPPDVPRRVGRIVETEAYTEDDPAFHGWNARDPETGELQRTSRTADLFGPPGRSYVYLIYGMYWLLNVVTEPDGIGGGVLIRAVEPLEGLAAMRPNRPAAKRDVDLTNGPGKLTQAFGIDDETYHNVPLTEPPLYLARDSEAPTLSIVRSPRIGITKGAERPWRFSVAGHPYVSVKP</sequence>
<keyword evidence="7" id="KW-1185">Reference proteome</keyword>
<proteinExistence type="inferred from homology"/>
<dbReference type="GO" id="GO:0003905">
    <property type="term" value="F:alkylbase DNA N-glycosylase activity"/>
    <property type="evidence" value="ECO:0007669"/>
    <property type="project" value="InterPro"/>
</dbReference>
<dbReference type="NCBIfam" id="TIGR00567">
    <property type="entry name" value="3mg"/>
    <property type="match status" value="1"/>
</dbReference>
<dbReference type="Gene3D" id="3.10.300.10">
    <property type="entry name" value="Methylpurine-DNA glycosylase (MPG)"/>
    <property type="match status" value="1"/>
</dbReference>
<evidence type="ECO:0000256" key="1">
    <source>
        <dbReference type="ARBA" id="ARBA00009232"/>
    </source>
</evidence>
<dbReference type="EC" id="3.2.2.-" evidence="5"/>
<comment type="caution">
    <text evidence="6">The sequence shown here is derived from an EMBL/GenBank/DDBJ whole genome shotgun (WGS) entry which is preliminary data.</text>
</comment>
<comment type="similarity">
    <text evidence="1 5">Belongs to the DNA glycosylase MPG family.</text>
</comment>
<evidence type="ECO:0000256" key="3">
    <source>
        <dbReference type="ARBA" id="ARBA00022801"/>
    </source>
</evidence>
<dbReference type="OrthoDB" id="9794313at2"/>
<keyword evidence="4 5" id="KW-0234">DNA repair</keyword>
<dbReference type="Proteomes" id="UP000221024">
    <property type="component" value="Unassembled WGS sequence"/>
</dbReference>